<proteinExistence type="predicted"/>
<dbReference type="EMBL" id="CP125669">
    <property type="protein sequence ID" value="WHP05793.1"/>
    <property type="molecule type" value="Genomic_DNA"/>
</dbReference>
<sequence>MLWTYGCDWQTPIVERLEWKTDVITAYNGSEQRIAVRQYPRRSVEFAFLVDGDQQRRLLEARLWSNGAKSWDVPVFPDTVYSTQASLAGSNTIHVDTAYCDFAVGNKVMLKSACTDHYLLAEIANVYSNAIVLTTALADDWDVETAVIPVRPGYLNPNQQITRFTGDDIYDVIQFEFDDVTTIPPEVPALYRNFPVVGIGSDWQQDLTLQYQRKMQVVDFGGNIYRDDETGQPALVHSHYWVLDSREKIHQFKQFLFARRGRLTVCWLPSFLNDFQIVGPVSAGSYQVNVEYSGYLQLYQFKKNRRDIRIELQDGTVLYRRIVNCVEASSEVEQLTLDQPIPQNIAVDDVLRISFMSLSRLDADNVELAYHFPDYVNVNAIWRSTNDDL</sequence>
<keyword evidence="2" id="KW-1185">Reference proteome</keyword>
<dbReference type="Proteomes" id="UP001229836">
    <property type="component" value="Chromosome"/>
</dbReference>
<evidence type="ECO:0000313" key="1">
    <source>
        <dbReference type="EMBL" id="WHP05793.1"/>
    </source>
</evidence>
<evidence type="ECO:0000313" key="2">
    <source>
        <dbReference type="Proteomes" id="UP001229836"/>
    </source>
</evidence>
<name>A0ABY8S3Y8_9GAMM</name>
<reference evidence="1 2" key="1">
    <citation type="submission" date="2023-05" db="EMBL/GenBank/DDBJ databases">
        <title>The complete genome of Acinetobacter sp. nov KCTC 92772.</title>
        <authorList>
            <person name="Zhou G."/>
        </authorList>
    </citation>
    <scope>NUCLEOTIDE SEQUENCE [LARGE SCALE GENOMIC DNA]</scope>
    <source>
        <strain evidence="1 2">KCTC 92772</strain>
    </source>
</reference>
<gene>
    <name evidence="1" type="ORF">QLH32_17595</name>
</gene>
<dbReference type="RefSeq" id="WP_283267336.1">
    <property type="nucleotide sequence ID" value="NZ_CP125669.1"/>
</dbReference>
<organism evidence="1 2">
    <name type="scientific">Acinetobacter corruptisaponis</name>
    <dbReference type="NCBI Taxonomy" id="3045147"/>
    <lineage>
        <taxon>Bacteria</taxon>
        <taxon>Pseudomonadati</taxon>
        <taxon>Pseudomonadota</taxon>
        <taxon>Gammaproteobacteria</taxon>
        <taxon>Moraxellales</taxon>
        <taxon>Moraxellaceae</taxon>
        <taxon>Acinetobacter</taxon>
    </lineage>
</organism>
<accession>A0ABY8S3Y8</accession>
<protein>
    <recommendedName>
        <fullName evidence="3">Phage tail protein</fullName>
    </recommendedName>
</protein>
<evidence type="ECO:0008006" key="3">
    <source>
        <dbReference type="Google" id="ProtNLM"/>
    </source>
</evidence>